<sequence>MKYPQLVPKRICTSPITVYRESGLNRDGSPKQTAVFSGKCFYSEKTKQKITADKQIITLSGEALFNGDIAPDTDVISGEVVVLTGIRRKIYASEKAKNPDGTVNYTRLELI</sequence>
<accession>A0A8S5NYT8</accession>
<reference evidence="1" key="1">
    <citation type="journal article" date="2021" name="Proc. Natl. Acad. Sci. U.S.A.">
        <title>A Catalog of Tens of Thousands of Viruses from Human Metagenomes Reveals Hidden Associations with Chronic Diseases.</title>
        <authorList>
            <person name="Tisza M.J."/>
            <person name="Buck C.B."/>
        </authorList>
    </citation>
    <scope>NUCLEOTIDE SEQUENCE</scope>
    <source>
        <strain evidence="1">Ctwhn18</strain>
    </source>
</reference>
<proteinExistence type="predicted"/>
<organism evidence="1">
    <name type="scientific">Siphoviridae sp. ctwhn18</name>
    <dbReference type="NCBI Taxonomy" id="2825733"/>
    <lineage>
        <taxon>Viruses</taxon>
        <taxon>Duplodnaviria</taxon>
        <taxon>Heunggongvirae</taxon>
        <taxon>Uroviricota</taxon>
        <taxon>Caudoviricetes</taxon>
    </lineage>
</organism>
<dbReference type="EMBL" id="BK015295">
    <property type="protein sequence ID" value="DAD99897.1"/>
    <property type="molecule type" value="Genomic_DNA"/>
</dbReference>
<name>A0A8S5NYT8_9CAUD</name>
<evidence type="ECO:0000313" key="1">
    <source>
        <dbReference type="EMBL" id="DAD99897.1"/>
    </source>
</evidence>
<protein>
    <submittedName>
        <fullName evidence="1">Minor capsid protein</fullName>
    </submittedName>
</protein>